<name>A0A0R1VN46_9LACO</name>
<dbReference type="EMBL" id="AZGB01000009">
    <property type="protein sequence ID" value="KRM07010.1"/>
    <property type="molecule type" value="Genomic_DNA"/>
</dbReference>
<proteinExistence type="predicted"/>
<dbReference type="NCBIfam" id="NF037970">
    <property type="entry name" value="vanZ_1"/>
    <property type="match status" value="1"/>
</dbReference>
<feature type="transmembrane region" description="Helical" evidence="1">
    <location>
        <begin position="108"/>
        <end position="125"/>
    </location>
</feature>
<dbReference type="Pfam" id="PF04892">
    <property type="entry name" value="VanZ"/>
    <property type="match status" value="1"/>
</dbReference>
<dbReference type="InterPro" id="IPR016747">
    <property type="entry name" value="Phosphotransbutyrylase"/>
</dbReference>
<evidence type="ECO:0000313" key="4">
    <source>
        <dbReference type="Proteomes" id="UP000051451"/>
    </source>
</evidence>
<feature type="domain" description="VanZ-like" evidence="2">
    <location>
        <begin position="14"/>
        <end position="160"/>
    </location>
</feature>
<keyword evidence="1" id="KW-0472">Membrane</keyword>
<evidence type="ECO:0000313" key="3">
    <source>
        <dbReference type="EMBL" id="KRM07010.1"/>
    </source>
</evidence>
<organism evidence="3 4">
    <name type="scientific">Liquorilactobacillus ghanensis DSM 18630</name>
    <dbReference type="NCBI Taxonomy" id="1423750"/>
    <lineage>
        <taxon>Bacteria</taxon>
        <taxon>Bacillati</taxon>
        <taxon>Bacillota</taxon>
        <taxon>Bacilli</taxon>
        <taxon>Lactobacillales</taxon>
        <taxon>Lactobacillaceae</taxon>
        <taxon>Liquorilactobacillus</taxon>
    </lineage>
</organism>
<keyword evidence="4" id="KW-1185">Reference proteome</keyword>
<keyword evidence="1" id="KW-0812">Transmembrane</keyword>
<feature type="transmembrane region" description="Helical" evidence="1">
    <location>
        <begin position="140"/>
        <end position="160"/>
    </location>
</feature>
<dbReference type="STRING" id="1423750.FC89_GL000320"/>
<dbReference type="PIRSF" id="PIRSF019083">
    <property type="entry name" value="UCP019083_VanZ"/>
    <property type="match status" value="1"/>
</dbReference>
<sequence>MIKVLKKNTTKFYILLALGIMAILFVSSSMTYHQQTTVPLLERYLAAKPFENQLSHISFTYGGQVVSVQVAGYFKFIEFFMRKAAHYFIYLGLGTCFALALRKRLDGKILTIFVCTLMSLGYAALDEFHELLTGGRTPLFQDVILDGIGALTGILLVVWFKRK</sequence>
<feature type="transmembrane region" description="Helical" evidence="1">
    <location>
        <begin position="84"/>
        <end position="101"/>
    </location>
</feature>
<reference evidence="3 4" key="1">
    <citation type="journal article" date="2015" name="Genome Announc.">
        <title>Expanding the biotechnology potential of lactobacilli through comparative genomics of 213 strains and associated genera.</title>
        <authorList>
            <person name="Sun Z."/>
            <person name="Harris H.M."/>
            <person name="McCann A."/>
            <person name="Guo C."/>
            <person name="Argimon S."/>
            <person name="Zhang W."/>
            <person name="Yang X."/>
            <person name="Jeffery I.B."/>
            <person name="Cooney J.C."/>
            <person name="Kagawa T.F."/>
            <person name="Liu W."/>
            <person name="Song Y."/>
            <person name="Salvetti E."/>
            <person name="Wrobel A."/>
            <person name="Rasinkangas P."/>
            <person name="Parkhill J."/>
            <person name="Rea M.C."/>
            <person name="O'Sullivan O."/>
            <person name="Ritari J."/>
            <person name="Douillard F.P."/>
            <person name="Paul Ross R."/>
            <person name="Yang R."/>
            <person name="Briner A.E."/>
            <person name="Felis G.E."/>
            <person name="de Vos W.M."/>
            <person name="Barrangou R."/>
            <person name="Klaenhammer T.R."/>
            <person name="Caufield P.W."/>
            <person name="Cui Y."/>
            <person name="Zhang H."/>
            <person name="O'Toole P.W."/>
        </authorList>
    </citation>
    <scope>NUCLEOTIDE SEQUENCE [LARGE SCALE GENOMIC DNA]</scope>
    <source>
        <strain evidence="3 4">DSM 18630</strain>
    </source>
</reference>
<evidence type="ECO:0000256" key="1">
    <source>
        <dbReference type="SAM" id="Phobius"/>
    </source>
</evidence>
<dbReference type="InterPro" id="IPR006976">
    <property type="entry name" value="VanZ-like"/>
</dbReference>
<dbReference type="AlphaFoldDB" id="A0A0R1VN46"/>
<feature type="transmembrane region" description="Helical" evidence="1">
    <location>
        <begin position="12"/>
        <end position="32"/>
    </location>
</feature>
<protein>
    <submittedName>
        <fullName evidence="3">VanZ family protein</fullName>
    </submittedName>
</protein>
<comment type="caution">
    <text evidence="3">The sequence shown here is derived from an EMBL/GenBank/DDBJ whole genome shotgun (WGS) entry which is preliminary data.</text>
</comment>
<gene>
    <name evidence="3" type="ORF">FC89_GL000320</name>
</gene>
<keyword evidence="1" id="KW-1133">Transmembrane helix</keyword>
<dbReference type="Proteomes" id="UP000051451">
    <property type="component" value="Unassembled WGS sequence"/>
</dbReference>
<dbReference type="PATRIC" id="fig|1423750.3.peg.330"/>
<accession>A0A0R1VN46</accession>
<evidence type="ECO:0000259" key="2">
    <source>
        <dbReference type="Pfam" id="PF04892"/>
    </source>
</evidence>